<feature type="compositionally biased region" description="Polar residues" evidence="3">
    <location>
        <begin position="1"/>
        <end position="12"/>
    </location>
</feature>
<comment type="caution">
    <text evidence="5">The sequence shown here is derived from an EMBL/GenBank/DDBJ whole genome shotgun (WGS) entry which is preliminary data.</text>
</comment>
<keyword evidence="6" id="KW-1185">Reference proteome</keyword>
<evidence type="ECO:0000259" key="4">
    <source>
        <dbReference type="PROSITE" id="PS50089"/>
    </source>
</evidence>
<reference evidence="5" key="1">
    <citation type="submission" date="2023-03" db="EMBL/GenBank/DDBJ databases">
        <title>Massive genome expansion in bonnet fungi (Mycena s.s.) driven by repeated elements and novel gene families across ecological guilds.</title>
        <authorList>
            <consortium name="Lawrence Berkeley National Laboratory"/>
            <person name="Harder C.B."/>
            <person name="Miyauchi S."/>
            <person name="Viragh M."/>
            <person name="Kuo A."/>
            <person name="Thoen E."/>
            <person name="Andreopoulos B."/>
            <person name="Lu D."/>
            <person name="Skrede I."/>
            <person name="Drula E."/>
            <person name="Henrissat B."/>
            <person name="Morin E."/>
            <person name="Kohler A."/>
            <person name="Barry K."/>
            <person name="LaButti K."/>
            <person name="Morin E."/>
            <person name="Salamov A."/>
            <person name="Lipzen A."/>
            <person name="Mereny Z."/>
            <person name="Hegedus B."/>
            <person name="Baldrian P."/>
            <person name="Stursova M."/>
            <person name="Weitz H."/>
            <person name="Taylor A."/>
            <person name="Grigoriev I.V."/>
            <person name="Nagy L.G."/>
            <person name="Martin F."/>
            <person name="Kauserud H."/>
        </authorList>
    </citation>
    <scope>NUCLEOTIDE SEQUENCE</scope>
    <source>
        <strain evidence="5">CBHHK182m</strain>
    </source>
</reference>
<feature type="compositionally biased region" description="Low complexity" evidence="3">
    <location>
        <begin position="42"/>
        <end position="60"/>
    </location>
</feature>
<keyword evidence="1" id="KW-0040">ANK repeat</keyword>
<dbReference type="GO" id="GO:0008270">
    <property type="term" value="F:zinc ion binding"/>
    <property type="evidence" value="ECO:0007669"/>
    <property type="project" value="UniProtKB-KW"/>
</dbReference>
<sequence>MTASASLQSVKTPRQKVRDSFMPYNRPVDDPSASDGNEDSFAGSSSSGQRQRTSQASTSSIAPRRPLLEESPREGTPSPHISPPLLPCDLCPFSLQAQAPYTNVNQPIRDITTTCQHRFHHACYMVFLTTAPVASRACCPKCGGNLLSDDHRYWVNVTTNAGNQCYTDMTDEVEERFAAVRLARQQILFEFINSGNINLINLAASLLTGPDAVDVNYRTPSGGFTALHVCAVYNNIAGIDFLLSHDADRHQKSDEGFMAIDYAKANKSLAAVTRLT</sequence>
<evidence type="ECO:0000256" key="1">
    <source>
        <dbReference type="PROSITE-ProRule" id="PRU00023"/>
    </source>
</evidence>
<evidence type="ECO:0000256" key="3">
    <source>
        <dbReference type="SAM" id="MobiDB-lite"/>
    </source>
</evidence>
<protein>
    <recommendedName>
        <fullName evidence="4">RING-type domain-containing protein</fullName>
    </recommendedName>
</protein>
<dbReference type="InterPro" id="IPR002110">
    <property type="entry name" value="Ankyrin_rpt"/>
</dbReference>
<feature type="domain" description="RING-type" evidence="4">
    <location>
        <begin position="88"/>
        <end position="142"/>
    </location>
</feature>
<evidence type="ECO:0000256" key="2">
    <source>
        <dbReference type="PROSITE-ProRule" id="PRU00175"/>
    </source>
</evidence>
<evidence type="ECO:0000313" key="6">
    <source>
        <dbReference type="Proteomes" id="UP001215598"/>
    </source>
</evidence>
<dbReference type="PROSITE" id="PS50089">
    <property type="entry name" value="ZF_RING_2"/>
    <property type="match status" value="1"/>
</dbReference>
<gene>
    <name evidence="5" type="ORF">B0H16DRAFT_1537327</name>
</gene>
<feature type="region of interest" description="Disordered" evidence="3">
    <location>
        <begin position="1"/>
        <end position="81"/>
    </location>
</feature>
<dbReference type="InterPro" id="IPR001841">
    <property type="entry name" value="Znf_RING"/>
</dbReference>
<keyword evidence="2" id="KW-0479">Metal-binding</keyword>
<dbReference type="SUPFAM" id="SSF48403">
    <property type="entry name" value="Ankyrin repeat"/>
    <property type="match status" value="1"/>
</dbReference>
<dbReference type="AlphaFoldDB" id="A0AAD7J920"/>
<dbReference type="Gene3D" id="1.25.40.20">
    <property type="entry name" value="Ankyrin repeat-containing domain"/>
    <property type="match status" value="1"/>
</dbReference>
<dbReference type="InterPro" id="IPR036770">
    <property type="entry name" value="Ankyrin_rpt-contain_sf"/>
</dbReference>
<dbReference type="EMBL" id="JARKIB010000044">
    <property type="protein sequence ID" value="KAJ7757644.1"/>
    <property type="molecule type" value="Genomic_DNA"/>
</dbReference>
<name>A0AAD7J920_9AGAR</name>
<evidence type="ECO:0000313" key="5">
    <source>
        <dbReference type="EMBL" id="KAJ7757644.1"/>
    </source>
</evidence>
<dbReference type="Proteomes" id="UP001215598">
    <property type="component" value="Unassembled WGS sequence"/>
</dbReference>
<dbReference type="PROSITE" id="PS50088">
    <property type="entry name" value="ANK_REPEAT"/>
    <property type="match status" value="1"/>
</dbReference>
<proteinExistence type="predicted"/>
<dbReference type="SUPFAM" id="SSF57850">
    <property type="entry name" value="RING/U-box"/>
    <property type="match status" value="1"/>
</dbReference>
<organism evidence="5 6">
    <name type="scientific">Mycena metata</name>
    <dbReference type="NCBI Taxonomy" id="1033252"/>
    <lineage>
        <taxon>Eukaryota</taxon>
        <taxon>Fungi</taxon>
        <taxon>Dikarya</taxon>
        <taxon>Basidiomycota</taxon>
        <taxon>Agaricomycotina</taxon>
        <taxon>Agaricomycetes</taxon>
        <taxon>Agaricomycetidae</taxon>
        <taxon>Agaricales</taxon>
        <taxon>Marasmiineae</taxon>
        <taxon>Mycenaceae</taxon>
        <taxon>Mycena</taxon>
    </lineage>
</organism>
<keyword evidence="2" id="KW-0863">Zinc-finger</keyword>
<accession>A0AAD7J920</accession>
<feature type="repeat" description="ANK" evidence="1">
    <location>
        <begin position="222"/>
        <end position="254"/>
    </location>
</feature>
<keyword evidence="2" id="KW-0862">Zinc</keyword>